<dbReference type="EMBL" id="BOMW01000015">
    <property type="protein sequence ID" value="GIF04049.1"/>
    <property type="molecule type" value="Genomic_DNA"/>
</dbReference>
<evidence type="ECO:0000313" key="4">
    <source>
        <dbReference type="Proteomes" id="UP000629619"/>
    </source>
</evidence>
<dbReference type="Pfam" id="PF01738">
    <property type="entry name" value="DLH"/>
    <property type="match status" value="1"/>
</dbReference>
<organism evidence="3 4">
    <name type="scientific">Actinoplanes siamensis</name>
    <dbReference type="NCBI Taxonomy" id="1223317"/>
    <lineage>
        <taxon>Bacteria</taxon>
        <taxon>Bacillati</taxon>
        <taxon>Actinomycetota</taxon>
        <taxon>Actinomycetes</taxon>
        <taxon>Micromonosporales</taxon>
        <taxon>Micromonosporaceae</taxon>
        <taxon>Actinoplanes</taxon>
    </lineage>
</organism>
<comment type="similarity">
    <text evidence="1">Belongs to the AB hydrolase superfamily.</text>
</comment>
<dbReference type="RefSeq" id="WP_203677745.1">
    <property type="nucleotide sequence ID" value="NZ_BOMW01000015.1"/>
</dbReference>
<evidence type="ECO:0000313" key="3">
    <source>
        <dbReference type="EMBL" id="GIF04049.1"/>
    </source>
</evidence>
<protein>
    <submittedName>
        <fullName evidence="3">Hydrolase</fullName>
    </submittedName>
</protein>
<dbReference type="Gene3D" id="3.40.50.1820">
    <property type="entry name" value="alpha/beta hydrolase"/>
    <property type="match status" value="1"/>
</dbReference>
<dbReference type="GO" id="GO:0016787">
    <property type="term" value="F:hydrolase activity"/>
    <property type="evidence" value="ECO:0007669"/>
    <property type="project" value="UniProtKB-KW"/>
</dbReference>
<dbReference type="PANTHER" id="PTHR22946">
    <property type="entry name" value="DIENELACTONE HYDROLASE DOMAIN-CONTAINING PROTEIN-RELATED"/>
    <property type="match status" value="1"/>
</dbReference>
<sequence>MTTWTTTERIELGEVRLEGDLTLAEHATGVVLFAHGSGSSRHSPRNQAVARELNRRGFATLLADLLAPEEDTRDRRFDIGLLADRLVGLIDWLRVHPATAGLPLGLFGASTGGAAALVAAAARPGGVRTVVSRGGRPDLAGPALIDVQVPTLLIVGERDEAVLELNEEARNTMRVHAELRIIPAAAHLFEEPGALEAVAEQAGEWFEAFLTPVPDKRHPGLDHAAAARRRG</sequence>
<accession>A0A919N498</accession>
<dbReference type="InterPro" id="IPR050261">
    <property type="entry name" value="FrsA_esterase"/>
</dbReference>
<keyword evidence="3" id="KW-0378">Hydrolase</keyword>
<dbReference type="AlphaFoldDB" id="A0A919N498"/>
<feature type="domain" description="Dienelactone hydrolase" evidence="2">
    <location>
        <begin position="28"/>
        <end position="204"/>
    </location>
</feature>
<evidence type="ECO:0000259" key="2">
    <source>
        <dbReference type="Pfam" id="PF01738"/>
    </source>
</evidence>
<dbReference type="InterPro" id="IPR029058">
    <property type="entry name" value="AB_hydrolase_fold"/>
</dbReference>
<reference evidence="3" key="1">
    <citation type="submission" date="2021-01" db="EMBL/GenBank/DDBJ databases">
        <title>Whole genome shotgun sequence of Actinoplanes siamensis NBRC 109076.</title>
        <authorList>
            <person name="Komaki H."/>
            <person name="Tamura T."/>
        </authorList>
    </citation>
    <scope>NUCLEOTIDE SEQUENCE</scope>
    <source>
        <strain evidence="3">NBRC 109076</strain>
    </source>
</reference>
<dbReference type="InterPro" id="IPR002925">
    <property type="entry name" value="Dienelactn_hydro"/>
</dbReference>
<comment type="caution">
    <text evidence="3">The sequence shown here is derived from an EMBL/GenBank/DDBJ whole genome shotgun (WGS) entry which is preliminary data.</text>
</comment>
<name>A0A919N498_9ACTN</name>
<evidence type="ECO:0000256" key="1">
    <source>
        <dbReference type="ARBA" id="ARBA00008645"/>
    </source>
</evidence>
<gene>
    <name evidence="3" type="ORF">Asi03nite_15870</name>
</gene>
<keyword evidence="4" id="KW-1185">Reference proteome</keyword>
<dbReference type="SUPFAM" id="SSF53474">
    <property type="entry name" value="alpha/beta-Hydrolases"/>
    <property type="match status" value="1"/>
</dbReference>
<dbReference type="Proteomes" id="UP000629619">
    <property type="component" value="Unassembled WGS sequence"/>
</dbReference>
<proteinExistence type="inferred from homology"/>